<dbReference type="SUPFAM" id="SSF81606">
    <property type="entry name" value="PP2C-like"/>
    <property type="match status" value="1"/>
</dbReference>
<dbReference type="EC" id="3.1.3.16" evidence="5"/>
<comment type="cofactor">
    <cofactor evidence="2">
        <name>Mg(2+)</name>
        <dbReference type="ChEBI" id="CHEBI:18420"/>
    </cofactor>
</comment>
<dbReference type="GO" id="GO:0046872">
    <property type="term" value="F:metal ion binding"/>
    <property type="evidence" value="ECO:0007669"/>
    <property type="project" value="UniProtKB-KW"/>
</dbReference>
<dbReference type="AlphaFoldDB" id="A0A7S3NCJ8"/>
<evidence type="ECO:0000256" key="7">
    <source>
        <dbReference type="ARBA" id="ARBA00022801"/>
    </source>
</evidence>
<comment type="catalytic activity">
    <reaction evidence="12">
        <text>O-phospho-L-seryl-[protein] + H2O = L-seryl-[protein] + phosphate</text>
        <dbReference type="Rhea" id="RHEA:20629"/>
        <dbReference type="Rhea" id="RHEA-COMP:9863"/>
        <dbReference type="Rhea" id="RHEA-COMP:11604"/>
        <dbReference type="ChEBI" id="CHEBI:15377"/>
        <dbReference type="ChEBI" id="CHEBI:29999"/>
        <dbReference type="ChEBI" id="CHEBI:43474"/>
        <dbReference type="ChEBI" id="CHEBI:83421"/>
        <dbReference type="EC" id="3.1.3.16"/>
    </reaction>
</comment>
<dbReference type="Pfam" id="PF00481">
    <property type="entry name" value="PP2C"/>
    <property type="match status" value="1"/>
</dbReference>
<comment type="similarity">
    <text evidence="4 14">Belongs to the PP2C family.</text>
</comment>
<sequence length="290" mass="31949">MEDSHITKILDETPGKELAIFGVFDGHGGNQVAEWVRDNFVKEMVKLKSYKDADYKEALRETFIRMDELMKTPMVKKELQHYTNDKDNEGGMSGIAGFSMSSDADIANSVGCTACVCIVTSSEVICANSGDSRAVLSRKGVAVALSYDHKPDNPEEKDRITKAGGFVEENRVKGMLNLSRALGDLEYKLDPDLAVEDQMITCVPDIRVEKLDKNADYLIIACDGIWDCLTNQEAVDFVKEQASLLKKKSGSTFKISFIIEKMFEKIIAEDIAASGGLGCDNMTCTVIQLS</sequence>
<comment type="cofactor">
    <cofactor evidence="1">
        <name>Mn(2+)</name>
        <dbReference type="ChEBI" id="CHEBI:29035"/>
    </cofactor>
</comment>
<evidence type="ECO:0000256" key="2">
    <source>
        <dbReference type="ARBA" id="ARBA00001946"/>
    </source>
</evidence>
<dbReference type="InterPro" id="IPR036457">
    <property type="entry name" value="PPM-type-like_dom_sf"/>
</dbReference>
<protein>
    <recommendedName>
        <fullName evidence="5">protein-serine/threonine phosphatase</fullName>
        <ecNumber evidence="5">3.1.3.16</ecNumber>
    </recommendedName>
</protein>
<comment type="catalytic activity">
    <reaction evidence="13">
        <text>O-phospho-L-threonyl-[protein] + H2O = L-threonyl-[protein] + phosphate</text>
        <dbReference type="Rhea" id="RHEA:47004"/>
        <dbReference type="Rhea" id="RHEA-COMP:11060"/>
        <dbReference type="Rhea" id="RHEA-COMP:11605"/>
        <dbReference type="ChEBI" id="CHEBI:15377"/>
        <dbReference type="ChEBI" id="CHEBI:30013"/>
        <dbReference type="ChEBI" id="CHEBI:43474"/>
        <dbReference type="ChEBI" id="CHEBI:61977"/>
        <dbReference type="EC" id="3.1.3.16"/>
    </reaction>
</comment>
<evidence type="ECO:0000256" key="8">
    <source>
        <dbReference type="ARBA" id="ARBA00022842"/>
    </source>
</evidence>
<accession>A0A7S3NCJ8</accession>
<organism evidence="16">
    <name type="scientific">Euplotes harpa</name>
    <dbReference type="NCBI Taxonomy" id="151035"/>
    <lineage>
        <taxon>Eukaryota</taxon>
        <taxon>Sar</taxon>
        <taxon>Alveolata</taxon>
        <taxon>Ciliophora</taxon>
        <taxon>Intramacronucleata</taxon>
        <taxon>Spirotrichea</taxon>
        <taxon>Hypotrichia</taxon>
        <taxon>Euplotida</taxon>
        <taxon>Euplotidae</taxon>
        <taxon>Euplotes</taxon>
    </lineage>
</organism>
<dbReference type="PROSITE" id="PS01032">
    <property type="entry name" value="PPM_1"/>
    <property type="match status" value="1"/>
</dbReference>
<gene>
    <name evidence="16" type="ORF">EHAR0213_LOCUS12452</name>
</gene>
<evidence type="ECO:0000313" key="16">
    <source>
        <dbReference type="EMBL" id="CAE0353536.1"/>
    </source>
</evidence>
<dbReference type="GO" id="GO:0016020">
    <property type="term" value="C:membrane"/>
    <property type="evidence" value="ECO:0007669"/>
    <property type="project" value="UniProtKB-SubCell"/>
</dbReference>
<keyword evidence="8" id="KW-0460">Magnesium</keyword>
<keyword evidence="10" id="KW-0472">Membrane</keyword>
<keyword evidence="11" id="KW-0464">Manganese</keyword>
<evidence type="ECO:0000256" key="9">
    <source>
        <dbReference type="ARBA" id="ARBA00022912"/>
    </source>
</evidence>
<dbReference type="PANTHER" id="PTHR13832">
    <property type="entry name" value="PROTEIN PHOSPHATASE 2C"/>
    <property type="match status" value="1"/>
</dbReference>
<feature type="domain" description="PPM-type phosphatase" evidence="15">
    <location>
        <begin position="1"/>
        <end position="289"/>
    </location>
</feature>
<evidence type="ECO:0000259" key="15">
    <source>
        <dbReference type="PROSITE" id="PS51746"/>
    </source>
</evidence>
<evidence type="ECO:0000256" key="3">
    <source>
        <dbReference type="ARBA" id="ARBA00004170"/>
    </source>
</evidence>
<evidence type="ECO:0000256" key="10">
    <source>
        <dbReference type="ARBA" id="ARBA00023136"/>
    </source>
</evidence>
<dbReference type="Gene3D" id="3.60.40.10">
    <property type="entry name" value="PPM-type phosphatase domain"/>
    <property type="match status" value="1"/>
</dbReference>
<evidence type="ECO:0000256" key="13">
    <source>
        <dbReference type="ARBA" id="ARBA00048336"/>
    </source>
</evidence>
<keyword evidence="6" id="KW-0479">Metal-binding</keyword>
<dbReference type="InterPro" id="IPR015655">
    <property type="entry name" value="PP2C"/>
</dbReference>
<evidence type="ECO:0000256" key="5">
    <source>
        <dbReference type="ARBA" id="ARBA00013081"/>
    </source>
</evidence>
<keyword evidence="7 14" id="KW-0378">Hydrolase</keyword>
<evidence type="ECO:0000256" key="12">
    <source>
        <dbReference type="ARBA" id="ARBA00047761"/>
    </source>
</evidence>
<evidence type="ECO:0000256" key="6">
    <source>
        <dbReference type="ARBA" id="ARBA00022723"/>
    </source>
</evidence>
<dbReference type="EMBL" id="HBII01030009">
    <property type="protein sequence ID" value="CAE0353536.1"/>
    <property type="molecule type" value="Transcribed_RNA"/>
</dbReference>
<reference evidence="16" key="1">
    <citation type="submission" date="2021-01" db="EMBL/GenBank/DDBJ databases">
        <authorList>
            <person name="Corre E."/>
            <person name="Pelletier E."/>
            <person name="Niang G."/>
            <person name="Scheremetjew M."/>
            <person name="Finn R."/>
            <person name="Kale V."/>
            <person name="Holt S."/>
            <person name="Cochrane G."/>
            <person name="Meng A."/>
            <person name="Brown T."/>
            <person name="Cohen L."/>
        </authorList>
    </citation>
    <scope>NUCLEOTIDE SEQUENCE</scope>
    <source>
        <strain evidence="16">FSP1.4</strain>
    </source>
</reference>
<evidence type="ECO:0000256" key="14">
    <source>
        <dbReference type="RuleBase" id="RU003465"/>
    </source>
</evidence>
<dbReference type="InterPro" id="IPR000222">
    <property type="entry name" value="PP2C_BS"/>
</dbReference>
<dbReference type="GO" id="GO:0004722">
    <property type="term" value="F:protein serine/threonine phosphatase activity"/>
    <property type="evidence" value="ECO:0007669"/>
    <property type="project" value="UniProtKB-EC"/>
</dbReference>
<evidence type="ECO:0000256" key="11">
    <source>
        <dbReference type="ARBA" id="ARBA00023211"/>
    </source>
</evidence>
<dbReference type="CDD" id="cd00143">
    <property type="entry name" value="PP2Cc"/>
    <property type="match status" value="1"/>
</dbReference>
<name>A0A7S3NCJ8_9SPIT</name>
<keyword evidence="9 14" id="KW-0904">Protein phosphatase</keyword>
<dbReference type="InterPro" id="IPR001932">
    <property type="entry name" value="PPM-type_phosphatase-like_dom"/>
</dbReference>
<dbReference type="PANTHER" id="PTHR13832:SF803">
    <property type="entry name" value="PROTEIN PHOSPHATASE 1G"/>
    <property type="match status" value="1"/>
</dbReference>
<dbReference type="SMART" id="SM00332">
    <property type="entry name" value="PP2Cc"/>
    <property type="match status" value="1"/>
</dbReference>
<comment type="subcellular location">
    <subcellularLocation>
        <location evidence="3">Membrane</location>
        <topology evidence="3">Peripheral membrane protein</topology>
    </subcellularLocation>
</comment>
<dbReference type="PROSITE" id="PS51746">
    <property type="entry name" value="PPM_2"/>
    <property type="match status" value="1"/>
</dbReference>
<evidence type="ECO:0000256" key="1">
    <source>
        <dbReference type="ARBA" id="ARBA00001936"/>
    </source>
</evidence>
<proteinExistence type="inferred from homology"/>
<evidence type="ECO:0000256" key="4">
    <source>
        <dbReference type="ARBA" id="ARBA00006702"/>
    </source>
</evidence>